<sequence length="136" mass="16084">MNKSCLNCKWYYNQVCNNIDVPITQEIEKDGVNFVEDGYFYESIREEVDFQEIIIMVLEELEDLEIIKKPYYGIYNNFKKILDKIDVENFKNVLTEKLDINLGKVIMNNLDVNSILGECDKLNIGDPDEFYCSEWQ</sequence>
<dbReference type="AlphaFoldDB" id="A0A942WN77"/>
<evidence type="ECO:0000313" key="2">
    <source>
        <dbReference type="Proteomes" id="UP000778864"/>
    </source>
</evidence>
<organism evidence="1 2">
    <name type="scientific">Veillonella parvula</name>
    <name type="common">Staphylococcus parvulus</name>
    <dbReference type="NCBI Taxonomy" id="29466"/>
    <lineage>
        <taxon>Bacteria</taxon>
        <taxon>Bacillati</taxon>
        <taxon>Bacillota</taxon>
        <taxon>Negativicutes</taxon>
        <taxon>Veillonellales</taxon>
        <taxon>Veillonellaceae</taxon>
        <taxon>Veillonella</taxon>
    </lineage>
</organism>
<dbReference type="RefSeq" id="WP_278468143.1">
    <property type="nucleotide sequence ID" value="NZ_JAGZMU010000005.1"/>
</dbReference>
<proteinExistence type="predicted"/>
<protein>
    <submittedName>
        <fullName evidence="1">Uncharacterized protein</fullName>
    </submittedName>
</protein>
<reference evidence="1" key="1">
    <citation type="submission" date="2021-02" db="EMBL/GenBank/DDBJ databases">
        <title>Infant gut strain persistence is associated with maternal origin, phylogeny, and functional potential including surface adhesion and iron acquisition.</title>
        <authorList>
            <person name="Lou Y.C."/>
        </authorList>
    </citation>
    <scope>NUCLEOTIDE SEQUENCE</scope>
    <source>
        <strain evidence="1">L3_108_031G1_dasL3_108_031G1_concoct_20</strain>
    </source>
</reference>
<evidence type="ECO:0000313" key="1">
    <source>
        <dbReference type="EMBL" id="MBS4893819.1"/>
    </source>
</evidence>
<dbReference type="Proteomes" id="UP000778864">
    <property type="component" value="Unassembled WGS sequence"/>
</dbReference>
<comment type="caution">
    <text evidence="1">The sequence shown here is derived from an EMBL/GenBank/DDBJ whole genome shotgun (WGS) entry which is preliminary data.</text>
</comment>
<gene>
    <name evidence="1" type="ORF">KHZ90_08590</name>
</gene>
<dbReference type="EMBL" id="JAGZMU010000005">
    <property type="protein sequence ID" value="MBS4893819.1"/>
    <property type="molecule type" value="Genomic_DNA"/>
</dbReference>
<accession>A0A942WN77</accession>
<name>A0A942WN77_VEIPA</name>